<comment type="subunit">
    <text evidence="9">Forms a complex with SecD. Part of the essential Sec protein translocation apparatus which comprises SecA, SecYEG and auxiliary proteins SecDF. Other proteins may also be involved.</text>
</comment>
<dbReference type="InterPro" id="IPR055344">
    <property type="entry name" value="SecD_SecF_C_bact"/>
</dbReference>
<evidence type="ECO:0000256" key="8">
    <source>
        <dbReference type="ARBA" id="ARBA00023136"/>
    </source>
</evidence>
<dbReference type="OrthoDB" id="9774769at2"/>
<dbReference type="AlphaFoldDB" id="B5YFK2"/>
<comment type="function">
    <text evidence="9">Part of the Sec protein translocase complex. Interacts with the SecYEG preprotein conducting channel. SecDF uses the proton motive force (PMF) to complete protein translocation after the ATP-dependent function of SecA.</text>
</comment>
<evidence type="ECO:0000256" key="5">
    <source>
        <dbReference type="ARBA" id="ARBA00022927"/>
    </source>
</evidence>
<dbReference type="GO" id="GO:0043952">
    <property type="term" value="P:protein transport by the Sec complex"/>
    <property type="evidence" value="ECO:0007669"/>
    <property type="project" value="UniProtKB-UniRule"/>
</dbReference>
<organism evidence="11 12">
    <name type="scientific">Dictyoglomus thermophilum (strain ATCC 35947 / DSM 3960 / H-6-12)</name>
    <dbReference type="NCBI Taxonomy" id="309799"/>
    <lineage>
        <taxon>Bacteria</taxon>
        <taxon>Pseudomonadati</taxon>
        <taxon>Dictyoglomota</taxon>
        <taxon>Dictyoglomia</taxon>
        <taxon>Dictyoglomales</taxon>
        <taxon>Dictyoglomaceae</taxon>
        <taxon>Dictyoglomus</taxon>
    </lineage>
</organism>
<dbReference type="GO" id="GO:0005886">
    <property type="term" value="C:plasma membrane"/>
    <property type="evidence" value="ECO:0007669"/>
    <property type="project" value="UniProtKB-SubCell"/>
</dbReference>
<evidence type="ECO:0000256" key="3">
    <source>
        <dbReference type="ARBA" id="ARBA00022475"/>
    </source>
</evidence>
<keyword evidence="5 9" id="KW-0653">Protein transport</keyword>
<keyword evidence="12" id="KW-1185">Reference proteome</keyword>
<keyword evidence="3 9" id="KW-1003">Cell membrane</keyword>
<keyword evidence="9" id="KW-0997">Cell inner membrane</keyword>
<proteinExistence type="inferred from homology"/>
<dbReference type="Pfam" id="PF07549">
    <property type="entry name" value="Sec_GG"/>
    <property type="match status" value="1"/>
</dbReference>
<dbReference type="GO" id="GO:0065002">
    <property type="term" value="P:intracellular protein transmembrane transport"/>
    <property type="evidence" value="ECO:0007669"/>
    <property type="project" value="UniProtKB-UniRule"/>
</dbReference>
<evidence type="ECO:0000256" key="9">
    <source>
        <dbReference type="HAMAP-Rule" id="MF_01464"/>
    </source>
</evidence>
<dbReference type="PANTHER" id="PTHR30081:SF8">
    <property type="entry name" value="PROTEIN TRANSLOCASE SUBUNIT SECF"/>
    <property type="match status" value="1"/>
</dbReference>
<name>B5YFK2_DICT6</name>
<dbReference type="InterPro" id="IPR005665">
    <property type="entry name" value="SecF_bac"/>
</dbReference>
<dbReference type="Pfam" id="PF02355">
    <property type="entry name" value="SecD_SecF_C"/>
    <property type="match status" value="1"/>
</dbReference>
<feature type="transmembrane region" description="Helical" evidence="9">
    <location>
        <begin position="259"/>
        <end position="283"/>
    </location>
</feature>
<feature type="transmembrane region" description="Helical" evidence="9">
    <location>
        <begin position="185"/>
        <end position="204"/>
    </location>
</feature>
<dbReference type="EMBL" id="CP001146">
    <property type="protein sequence ID" value="ACI18601.1"/>
    <property type="molecule type" value="Genomic_DNA"/>
</dbReference>
<protein>
    <recommendedName>
        <fullName evidence="9">Protein-export membrane protein SecF</fullName>
    </recommendedName>
</protein>
<dbReference type="GO" id="GO:0006605">
    <property type="term" value="P:protein targeting"/>
    <property type="evidence" value="ECO:0007669"/>
    <property type="project" value="UniProtKB-UniRule"/>
</dbReference>
<sequence length="290" mass="33169">MKKEINFLGKKVRRTFMLLSLIFIIVGIYFFFTKGLNYSIDFQSGSVVYYKLSSPLSTSQISTLRDIAKRFYDKSTIQTGSNGKEVWIRTKFLEEDELKKLTSEVERVVGKYEGREITTIEPTISKELREKAILASVLAIIVMLVYITIRFRFDFAISAIINEAFVLLATISIFAISQWEVSPSFIAAILTLLGYAINDNIIVFDRIRENLKKYPKEDFTVLANRSINQTLARTIYTILTTLLAITPLLFWGGVVLRPFILAIYLGIIIGTYSTIYIASAILCEWRELQK</sequence>
<keyword evidence="8 9" id="KW-0472">Membrane</keyword>
<dbReference type="SUPFAM" id="SSF82866">
    <property type="entry name" value="Multidrug efflux transporter AcrB transmembrane domain"/>
    <property type="match status" value="1"/>
</dbReference>
<dbReference type="eggNOG" id="COG0341">
    <property type="taxonomic scope" value="Bacteria"/>
</dbReference>
<comment type="subcellular location">
    <subcellularLocation>
        <location evidence="9">Cell inner membrane</location>
        <topology evidence="9">Multi-pass membrane protein</topology>
    </subcellularLocation>
    <subcellularLocation>
        <location evidence="1">Cell membrane</location>
        <topology evidence="1">Multi-pass membrane protein</topology>
    </subcellularLocation>
</comment>
<dbReference type="STRING" id="309799.DICTH_1493"/>
<evidence type="ECO:0000259" key="10">
    <source>
        <dbReference type="Pfam" id="PF02355"/>
    </source>
</evidence>
<evidence type="ECO:0000256" key="4">
    <source>
        <dbReference type="ARBA" id="ARBA00022692"/>
    </source>
</evidence>
<dbReference type="NCBIfam" id="TIGR00966">
    <property type="entry name" value="transloc_SecF"/>
    <property type="match status" value="1"/>
</dbReference>
<evidence type="ECO:0000256" key="1">
    <source>
        <dbReference type="ARBA" id="ARBA00004651"/>
    </source>
</evidence>
<dbReference type="GO" id="GO:0015450">
    <property type="term" value="F:protein-transporting ATPase activity"/>
    <property type="evidence" value="ECO:0007669"/>
    <property type="project" value="InterPro"/>
</dbReference>
<keyword evidence="7 9" id="KW-0811">Translocation</keyword>
<feature type="transmembrane region" description="Helical" evidence="9">
    <location>
        <begin position="12"/>
        <end position="32"/>
    </location>
</feature>
<reference evidence="11 12" key="1">
    <citation type="journal article" date="2014" name="Genome Announc.">
        <title>Complete Genome Sequence of the Extreme Thermophile Dictyoglomus thermophilum H-6-12.</title>
        <authorList>
            <person name="Coil D.A."/>
            <person name="Badger J.H."/>
            <person name="Forberger H.C."/>
            <person name="Riggs F."/>
            <person name="Madupu R."/>
            <person name="Fedorova N."/>
            <person name="Ward N."/>
            <person name="Robb F.T."/>
            <person name="Eisen J.A."/>
        </authorList>
    </citation>
    <scope>NUCLEOTIDE SEQUENCE [LARGE SCALE GENOMIC DNA]</scope>
    <source>
        <strain evidence="12">ATCC 35947 / DSM 3960 / H-6-12</strain>
    </source>
</reference>
<feature type="transmembrane region" description="Helical" evidence="9">
    <location>
        <begin position="156"/>
        <end position="179"/>
    </location>
</feature>
<dbReference type="RefSeq" id="WP_012547233.1">
    <property type="nucleotide sequence ID" value="NC_011297.1"/>
</dbReference>
<keyword evidence="6 9" id="KW-1133">Transmembrane helix</keyword>
<evidence type="ECO:0000313" key="12">
    <source>
        <dbReference type="Proteomes" id="UP000001733"/>
    </source>
</evidence>
<dbReference type="KEGG" id="dth:DICTH_1493"/>
<dbReference type="FunFam" id="1.20.1640.10:FF:000100">
    <property type="match status" value="1"/>
</dbReference>
<keyword evidence="2 9" id="KW-0813">Transport</keyword>
<gene>
    <name evidence="9 11" type="primary">secF</name>
    <name evidence="11" type="ordered locus">DICTH_1493</name>
</gene>
<dbReference type="Proteomes" id="UP000001733">
    <property type="component" value="Chromosome"/>
</dbReference>
<dbReference type="HOGENOM" id="CLU_050012_0_1_0"/>
<dbReference type="Gene3D" id="1.20.1640.10">
    <property type="entry name" value="Multidrug efflux transporter AcrB transmembrane domain"/>
    <property type="match status" value="1"/>
</dbReference>
<dbReference type="PRINTS" id="PR01755">
    <property type="entry name" value="SECFTRNLCASE"/>
</dbReference>
<evidence type="ECO:0000313" key="11">
    <source>
        <dbReference type="EMBL" id="ACI18601.1"/>
    </source>
</evidence>
<feature type="transmembrane region" description="Helical" evidence="9">
    <location>
        <begin position="235"/>
        <end position="253"/>
    </location>
</feature>
<dbReference type="HAMAP" id="MF_01464_B">
    <property type="entry name" value="SecF_B"/>
    <property type="match status" value="1"/>
</dbReference>
<evidence type="ECO:0000256" key="2">
    <source>
        <dbReference type="ARBA" id="ARBA00022448"/>
    </source>
</evidence>
<comment type="similarity">
    <text evidence="9">Belongs to the SecD/SecF family. SecF subfamily.</text>
</comment>
<dbReference type="PaxDb" id="309799-DICTH_1493"/>
<dbReference type="InterPro" id="IPR022645">
    <property type="entry name" value="SecD/SecF_bac"/>
</dbReference>
<dbReference type="PANTHER" id="PTHR30081">
    <property type="entry name" value="PROTEIN-EXPORT MEMBRANE PROTEIN SEC"/>
    <property type="match status" value="1"/>
</dbReference>
<dbReference type="InterPro" id="IPR048634">
    <property type="entry name" value="SecD_SecF_C"/>
</dbReference>
<evidence type="ECO:0000256" key="6">
    <source>
        <dbReference type="ARBA" id="ARBA00022989"/>
    </source>
</evidence>
<dbReference type="InterPro" id="IPR022813">
    <property type="entry name" value="SecD/SecF_arch_bac"/>
</dbReference>
<feature type="transmembrane region" description="Helical" evidence="9">
    <location>
        <begin position="132"/>
        <end position="149"/>
    </location>
</feature>
<accession>B5YFK2</accession>
<feature type="domain" description="Protein export membrane protein SecD/SecF C-terminal" evidence="10">
    <location>
        <begin position="103"/>
        <end position="287"/>
    </location>
</feature>
<evidence type="ECO:0000256" key="7">
    <source>
        <dbReference type="ARBA" id="ARBA00023010"/>
    </source>
</evidence>
<dbReference type="InterPro" id="IPR022646">
    <property type="entry name" value="SecD/SecF_CS"/>
</dbReference>
<keyword evidence="4 9" id="KW-0812">Transmembrane</keyword>
<dbReference type="NCBIfam" id="TIGR00916">
    <property type="entry name" value="2A0604s01"/>
    <property type="match status" value="1"/>
</dbReference>